<evidence type="ECO:0008006" key="3">
    <source>
        <dbReference type="Google" id="ProtNLM"/>
    </source>
</evidence>
<dbReference type="EMBL" id="CP024903">
    <property type="protein sequence ID" value="AXF24786.1"/>
    <property type="molecule type" value="Genomic_DNA"/>
</dbReference>
<evidence type="ECO:0000313" key="2">
    <source>
        <dbReference type="Proteomes" id="UP000253104"/>
    </source>
</evidence>
<evidence type="ECO:0000313" key="1">
    <source>
        <dbReference type="EMBL" id="AXF24786.1"/>
    </source>
</evidence>
<reference evidence="1 2" key="1">
    <citation type="journal article" date="2018" name="ISME J.">
        <title>Involvement of Burkholderiaceae and sulfurous volatiles in disease-suppressive soils.</title>
        <authorList>
            <person name="Carrion V.J."/>
            <person name="Cordovez V."/>
            <person name="Tyc O."/>
            <person name="Etalo D.W."/>
            <person name="de Bruijn I."/>
            <person name="de Jager V.C."/>
            <person name="Medema M.H."/>
            <person name="Eberl L."/>
            <person name="Raaijmakers J.M."/>
        </authorList>
    </citation>
    <scope>NUCLEOTIDE SEQUENCE [LARGE SCALE GENOMIC DNA]</scope>
    <source>
        <strain evidence="2">mHSR5</strain>
    </source>
</reference>
<sequence>MLLTNLTRAGTHIVAVDEHGAVLLSDDDGKTWRQTSREAASAMLSAVALGGAPSGWGGLLTH</sequence>
<protein>
    <recommendedName>
        <fullName evidence="3">Glycosyl hydrolase</fullName>
    </recommendedName>
</protein>
<gene>
    <name evidence="1" type="ORF">CUJ89_31605</name>
</gene>
<name>A0A2Z5N6N1_BURPY</name>
<dbReference type="AlphaFoldDB" id="A0A2Z5N6N1"/>
<proteinExistence type="predicted"/>
<organism evidence="1 2">
    <name type="scientific">Burkholderia pyrrocinia</name>
    <name type="common">Pseudomonas pyrrocinia</name>
    <dbReference type="NCBI Taxonomy" id="60550"/>
    <lineage>
        <taxon>Bacteria</taxon>
        <taxon>Pseudomonadati</taxon>
        <taxon>Pseudomonadota</taxon>
        <taxon>Betaproteobacteria</taxon>
        <taxon>Burkholderiales</taxon>
        <taxon>Burkholderiaceae</taxon>
        <taxon>Burkholderia</taxon>
        <taxon>Burkholderia cepacia complex</taxon>
    </lineage>
</organism>
<accession>A0A2Z5N6N1</accession>
<dbReference type="Proteomes" id="UP000253104">
    <property type="component" value="Chromosome mHSR5_B"/>
</dbReference>